<dbReference type="GO" id="GO:0008324">
    <property type="term" value="F:monoatomic cation transmembrane transporter activity"/>
    <property type="evidence" value="ECO:0007669"/>
    <property type="project" value="TreeGrafter"/>
</dbReference>
<feature type="compositionally biased region" description="Basic and acidic residues" evidence="6">
    <location>
        <begin position="308"/>
        <end position="326"/>
    </location>
</feature>
<reference evidence="9" key="1">
    <citation type="submission" date="2023-07" db="EMBL/GenBank/DDBJ databases">
        <authorList>
            <consortium name="AG Swart"/>
            <person name="Singh M."/>
            <person name="Singh A."/>
            <person name="Seah K."/>
            <person name="Emmerich C."/>
        </authorList>
    </citation>
    <scope>NUCLEOTIDE SEQUENCE</scope>
    <source>
        <strain evidence="9">DP1</strain>
    </source>
</reference>
<feature type="transmembrane region" description="Helical" evidence="7">
    <location>
        <begin position="493"/>
        <end position="515"/>
    </location>
</feature>
<feature type="transmembrane region" description="Helical" evidence="7">
    <location>
        <begin position="183"/>
        <end position="203"/>
    </location>
</feature>
<evidence type="ECO:0000256" key="5">
    <source>
        <dbReference type="ARBA" id="ARBA00023136"/>
    </source>
</evidence>
<feature type="transmembrane region" description="Helical" evidence="7">
    <location>
        <begin position="47"/>
        <end position="67"/>
    </location>
</feature>
<evidence type="ECO:0000259" key="8">
    <source>
        <dbReference type="Pfam" id="PF01699"/>
    </source>
</evidence>
<name>A0AAD1U5E1_EUPCR</name>
<dbReference type="PANTHER" id="PTHR12266:SF0">
    <property type="entry name" value="MITOCHONDRIAL SODIUM_CALCIUM EXCHANGER PROTEIN"/>
    <property type="match status" value="1"/>
</dbReference>
<feature type="transmembrane region" description="Helical" evidence="7">
    <location>
        <begin position="121"/>
        <end position="146"/>
    </location>
</feature>
<gene>
    <name evidence="9" type="ORF">ECRASSUSDP1_LOCUS2997</name>
</gene>
<comment type="subcellular location">
    <subcellularLocation>
        <location evidence="1">Membrane</location>
        <topology evidence="1">Multi-pass membrane protein</topology>
    </subcellularLocation>
</comment>
<keyword evidence="5 7" id="KW-0472">Membrane</keyword>
<keyword evidence="3 7" id="KW-0812">Transmembrane</keyword>
<dbReference type="InterPro" id="IPR004837">
    <property type="entry name" value="NaCa_Exmemb"/>
</dbReference>
<accession>A0AAD1U5E1</accession>
<feature type="transmembrane region" description="Helical" evidence="7">
    <location>
        <begin position="610"/>
        <end position="632"/>
    </location>
</feature>
<evidence type="ECO:0000313" key="10">
    <source>
        <dbReference type="Proteomes" id="UP001295684"/>
    </source>
</evidence>
<organism evidence="9 10">
    <name type="scientific">Euplotes crassus</name>
    <dbReference type="NCBI Taxonomy" id="5936"/>
    <lineage>
        <taxon>Eukaryota</taxon>
        <taxon>Sar</taxon>
        <taxon>Alveolata</taxon>
        <taxon>Ciliophora</taxon>
        <taxon>Intramacronucleata</taxon>
        <taxon>Spirotrichea</taxon>
        <taxon>Hypotrichia</taxon>
        <taxon>Euplotida</taxon>
        <taxon>Euplotidae</taxon>
        <taxon>Moneuplotes</taxon>
    </lineage>
</organism>
<feature type="transmembrane region" description="Helical" evidence="7">
    <location>
        <begin position="411"/>
        <end position="432"/>
    </location>
</feature>
<feature type="domain" description="Sodium/calcium exchanger membrane region" evidence="8">
    <location>
        <begin position="57"/>
        <end position="201"/>
    </location>
</feature>
<evidence type="ECO:0000256" key="1">
    <source>
        <dbReference type="ARBA" id="ARBA00004141"/>
    </source>
</evidence>
<feature type="domain" description="Sodium/calcium exchanger membrane region" evidence="8">
    <location>
        <begin position="472"/>
        <end position="624"/>
    </location>
</feature>
<protein>
    <recommendedName>
        <fullName evidence="8">Sodium/calcium exchanger membrane region domain-containing protein</fullName>
    </recommendedName>
</protein>
<evidence type="ECO:0000256" key="4">
    <source>
        <dbReference type="ARBA" id="ARBA00022989"/>
    </source>
</evidence>
<dbReference type="Gene3D" id="1.20.1420.30">
    <property type="entry name" value="NCX, central ion-binding region"/>
    <property type="match status" value="2"/>
</dbReference>
<evidence type="ECO:0000256" key="6">
    <source>
        <dbReference type="SAM" id="MobiDB-lite"/>
    </source>
</evidence>
<feature type="transmembrane region" description="Helical" evidence="7">
    <location>
        <begin position="536"/>
        <end position="559"/>
    </location>
</feature>
<feature type="compositionally biased region" description="Polar residues" evidence="6">
    <location>
        <begin position="276"/>
        <end position="291"/>
    </location>
</feature>
<keyword evidence="4 7" id="KW-1133">Transmembrane helix</keyword>
<keyword evidence="2" id="KW-0813">Transport</keyword>
<dbReference type="GO" id="GO:0016020">
    <property type="term" value="C:membrane"/>
    <property type="evidence" value="ECO:0007669"/>
    <property type="project" value="UniProtKB-SubCell"/>
</dbReference>
<feature type="transmembrane region" description="Helical" evidence="7">
    <location>
        <begin position="468"/>
        <end position="487"/>
    </location>
</feature>
<feature type="transmembrane region" description="Helical" evidence="7">
    <location>
        <begin position="579"/>
        <end position="598"/>
    </location>
</feature>
<sequence>MFGPEEPSCELEVIKEVGDQACQFVQKYCEHESLFNFFSVHYCQFEGASYITIPVYLFIIFLCFYIVGTTAEGFLSPALEKVAEKLGMSESLAGVTLLAMGNGAPDVLTSVSAAGSEHTGMFFSVGSLSGSGLFVTGVVTAMCIIFSPEVIKVPGSSILRDVCFYMLALITVLIGSIVGELNLYFAVAFFCIYLSYVVVVIIMDKHERKHQDLSNKERGNDAQLKKVTSINQDKESLMSSDEEDDDENYFYGKSASQNVGSLGKRLIKRDDKNRKAQTQDSSGDQEQNNGSGEEWSMVLEEQDASEQEQYHEQSHQRHHPHIETGQRGKRKLTNQSFVRRMNIKDEHERPLVLSPKLRAKKILKEASPDANKVEKMNIFKRLIHYILKTPLNFLRRITIPPSDNDSWDRRYASVVPIFSCFFIFVMTGMIDFKSMPHFSFWICLGVACVLSLIIWLTTPYKEEPKRAIIIFAVAAFFLSILWMWSAVNILVDLLGVLGLLLGFNPAFLGMTLLAWGNSFGEVMANSTFARRGLGRMAFTACFAAPLFDFLIGLGLSLTIKKIRGIPPSRFVITDTEAHIPLMAIGGLMLQFIIILIMSTVNKFHLKRWQGYVQIGYFALLLTIVSIGAFTFAK</sequence>
<proteinExistence type="predicted"/>
<evidence type="ECO:0000313" key="9">
    <source>
        <dbReference type="EMBL" id="CAI2361685.1"/>
    </source>
</evidence>
<dbReference type="AlphaFoldDB" id="A0AAD1U5E1"/>
<keyword evidence="10" id="KW-1185">Reference proteome</keyword>
<dbReference type="InterPro" id="IPR051359">
    <property type="entry name" value="CaCA_antiporter"/>
</dbReference>
<dbReference type="Pfam" id="PF01699">
    <property type="entry name" value="Na_Ca_ex"/>
    <property type="match status" value="2"/>
</dbReference>
<evidence type="ECO:0000256" key="7">
    <source>
        <dbReference type="SAM" id="Phobius"/>
    </source>
</evidence>
<evidence type="ECO:0000256" key="2">
    <source>
        <dbReference type="ARBA" id="ARBA00022448"/>
    </source>
</evidence>
<comment type="caution">
    <text evidence="9">The sequence shown here is derived from an EMBL/GenBank/DDBJ whole genome shotgun (WGS) entry which is preliminary data.</text>
</comment>
<dbReference type="Proteomes" id="UP001295684">
    <property type="component" value="Unassembled WGS sequence"/>
</dbReference>
<dbReference type="EMBL" id="CAMPGE010002873">
    <property type="protein sequence ID" value="CAI2361685.1"/>
    <property type="molecule type" value="Genomic_DNA"/>
</dbReference>
<dbReference type="PANTHER" id="PTHR12266">
    <property type="entry name" value="NA+/CA2+ K+ INDEPENDENT EXCHANGER"/>
    <property type="match status" value="1"/>
</dbReference>
<feature type="region of interest" description="Disordered" evidence="6">
    <location>
        <begin position="232"/>
        <end position="335"/>
    </location>
</feature>
<feature type="transmembrane region" description="Helical" evidence="7">
    <location>
        <begin position="158"/>
        <end position="177"/>
    </location>
</feature>
<feature type="transmembrane region" description="Helical" evidence="7">
    <location>
        <begin position="438"/>
        <end position="456"/>
    </location>
</feature>
<dbReference type="InterPro" id="IPR044880">
    <property type="entry name" value="NCX_ion-bd_dom_sf"/>
</dbReference>
<evidence type="ECO:0000256" key="3">
    <source>
        <dbReference type="ARBA" id="ARBA00022692"/>
    </source>
</evidence>